<name>A0A087TUJ2_STEMI</name>
<dbReference type="EMBL" id="KK116800">
    <property type="protein sequence ID" value="KFM68781.1"/>
    <property type="molecule type" value="Genomic_DNA"/>
</dbReference>
<accession>A0A087TUJ2</accession>
<organism evidence="1 2">
    <name type="scientific">Stegodyphus mimosarum</name>
    <name type="common">African social velvet spider</name>
    <dbReference type="NCBI Taxonomy" id="407821"/>
    <lineage>
        <taxon>Eukaryota</taxon>
        <taxon>Metazoa</taxon>
        <taxon>Ecdysozoa</taxon>
        <taxon>Arthropoda</taxon>
        <taxon>Chelicerata</taxon>
        <taxon>Arachnida</taxon>
        <taxon>Araneae</taxon>
        <taxon>Araneomorphae</taxon>
        <taxon>Entelegynae</taxon>
        <taxon>Eresoidea</taxon>
        <taxon>Eresidae</taxon>
        <taxon>Stegodyphus</taxon>
    </lineage>
</organism>
<dbReference type="Proteomes" id="UP000054359">
    <property type="component" value="Unassembled WGS sequence"/>
</dbReference>
<dbReference type="OrthoDB" id="3200163at2759"/>
<proteinExistence type="predicted"/>
<keyword evidence="2" id="KW-1185">Reference proteome</keyword>
<gene>
    <name evidence="1" type="ORF">X975_12921</name>
</gene>
<evidence type="ECO:0000313" key="1">
    <source>
        <dbReference type="EMBL" id="KFM68781.1"/>
    </source>
</evidence>
<evidence type="ECO:0000313" key="2">
    <source>
        <dbReference type="Proteomes" id="UP000054359"/>
    </source>
</evidence>
<reference evidence="1 2" key="1">
    <citation type="submission" date="2013-11" db="EMBL/GenBank/DDBJ databases">
        <title>Genome sequencing of Stegodyphus mimosarum.</title>
        <authorList>
            <person name="Bechsgaard J."/>
        </authorList>
    </citation>
    <scope>NUCLEOTIDE SEQUENCE [LARGE SCALE GENOMIC DNA]</scope>
</reference>
<sequence length="80" mass="9546">MEHYMESPTITDYAFRDELHRLVRAFVRSGGYRSPIPGWKPYPQNTALIERDNITIVQSYHQDKCSFWKDKGFENYAWVS</sequence>
<dbReference type="AlphaFoldDB" id="A0A087TUJ2"/>
<feature type="non-terminal residue" evidence="1">
    <location>
        <position position="80"/>
    </location>
</feature>
<protein>
    <submittedName>
        <fullName evidence="1">Uncharacterized protein</fullName>
    </submittedName>
</protein>